<dbReference type="GO" id="GO:0040029">
    <property type="term" value="P:epigenetic regulation of gene expression"/>
    <property type="evidence" value="ECO:0007669"/>
    <property type="project" value="TreeGrafter"/>
</dbReference>
<dbReference type="GO" id="GO:0004407">
    <property type="term" value="F:histone deacetylase activity"/>
    <property type="evidence" value="ECO:0007669"/>
    <property type="project" value="TreeGrafter"/>
</dbReference>
<proteinExistence type="predicted"/>
<feature type="domain" description="Histone deacetylase" evidence="1">
    <location>
        <begin position="32"/>
        <end position="324"/>
    </location>
</feature>
<organism evidence="2">
    <name type="scientific">Aplanochytrium stocchinoi</name>
    <dbReference type="NCBI Taxonomy" id="215587"/>
    <lineage>
        <taxon>Eukaryota</taxon>
        <taxon>Sar</taxon>
        <taxon>Stramenopiles</taxon>
        <taxon>Bigyra</taxon>
        <taxon>Labyrinthulomycetes</taxon>
        <taxon>Thraustochytrida</taxon>
        <taxon>Thraustochytriidae</taxon>
        <taxon>Aplanochytrium</taxon>
    </lineage>
</organism>
<dbReference type="Pfam" id="PF00850">
    <property type="entry name" value="Hist_deacetyl"/>
    <property type="match status" value="1"/>
</dbReference>
<sequence>MTGLKAGYLYDEKYAWFDSGPLNLKNLQPVEHWENPETKTRIHSLLKVSGLYNSDDLIKLTARDATQEELLRFHTKEYVDKVKELSNSNDGGSAGNEAYVCKGSYEIACRSAGGVLRAIEHVMVGEVDACYCLTRPPGHHALADQGMGFCIFNNIVLGCLHARFLANEKQKKKLRVAIVDYDVHHGNGTEAAFFDDQDVLFISLHQDNNYPLGAGGVNKHGVETNINVPLPPGSGSGAYRKAFDRIVVPAIERFKPDLILVSSGFDASFMDPLSCMMLTSDDFRGFADDLVKLAMRFCDNKIIFVHEGGYSRHYTPFCAVAVIESILGKTKENDVLVEDPFLSEAKAWGYQECQPHQARLVELVAKNHNLLSVLDDVLTPEEETVQESITGLLNSLSPSKRQLVIKNLESTPMKT</sequence>
<dbReference type="InterPro" id="IPR023696">
    <property type="entry name" value="Ureohydrolase_dom_sf"/>
</dbReference>
<dbReference type="GO" id="GO:0005737">
    <property type="term" value="C:cytoplasm"/>
    <property type="evidence" value="ECO:0007669"/>
    <property type="project" value="TreeGrafter"/>
</dbReference>
<dbReference type="SUPFAM" id="SSF52768">
    <property type="entry name" value="Arginase/deacetylase"/>
    <property type="match status" value="1"/>
</dbReference>
<dbReference type="InterPro" id="IPR037138">
    <property type="entry name" value="His_deacetylse_dom_sf"/>
</dbReference>
<dbReference type="AlphaFoldDB" id="A0A7S3V0G6"/>
<accession>A0A7S3V0G6</accession>
<gene>
    <name evidence="2" type="ORF">ASTO00021_LOCUS13484</name>
</gene>
<reference evidence="2" key="1">
    <citation type="submission" date="2021-01" db="EMBL/GenBank/DDBJ databases">
        <authorList>
            <person name="Corre E."/>
            <person name="Pelletier E."/>
            <person name="Niang G."/>
            <person name="Scheremetjew M."/>
            <person name="Finn R."/>
            <person name="Kale V."/>
            <person name="Holt S."/>
            <person name="Cochrane G."/>
            <person name="Meng A."/>
            <person name="Brown T."/>
            <person name="Cohen L."/>
        </authorList>
    </citation>
    <scope>NUCLEOTIDE SEQUENCE</scope>
    <source>
        <strain evidence="2">GSBS06</strain>
    </source>
</reference>
<dbReference type="PANTHER" id="PTHR10625">
    <property type="entry name" value="HISTONE DEACETYLASE HDAC1-RELATED"/>
    <property type="match status" value="1"/>
</dbReference>
<dbReference type="InterPro" id="IPR000286">
    <property type="entry name" value="HDACs"/>
</dbReference>
<dbReference type="PANTHER" id="PTHR10625:SF31">
    <property type="entry name" value="HISTONE DEACETYLASE DOMAIN-CONTAINING PROTEIN"/>
    <property type="match status" value="1"/>
</dbReference>
<name>A0A7S3V0G6_9STRA</name>
<evidence type="ECO:0000259" key="1">
    <source>
        <dbReference type="Pfam" id="PF00850"/>
    </source>
</evidence>
<dbReference type="CDD" id="cd09996">
    <property type="entry name" value="HDAC_classII_1"/>
    <property type="match status" value="1"/>
</dbReference>
<dbReference type="PRINTS" id="PR01270">
    <property type="entry name" value="HDASUPER"/>
</dbReference>
<dbReference type="EMBL" id="HBIN01017672">
    <property type="protein sequence ID" value="CAE0443395.1"/>
    <property type="molecule type" value="Transcribed_RNA"/>
</dbReference>
<dbReference type="GO" id="GO:0000118">
    <property type="term" value="C:histone deacetylase complex"/>
    <property type="evidence" value="ECO:0007669"/>
    <property type="project" value="TreeGrafter"/>
</dbReference>
<protein>
    <recommendedName>
        <fullName evidence="1">Histone deacetylase domain-containing protein</fullName>
    </recommendedName>
</protein>
<dbReference type="Gene3D" id="3.40.800.20">
    <property type="entry name" value="Histone deacetylase domain"/>
    <property type="match status" value="1"/>
</dbReference>
<evidence type="ECO:0000313" key="2">
    <source>
        <dbReference type="EMBL" id="CAE0443395.1"/>
    </source>
</evidence>
<dbReference type="InterPro" id="IPR023801">
    <property type="entry name" value="His_deacetylse_dom"/>
</dbReference>